<dbReference type="Pfam" id="PF18760">
    <property type="entry name" value="ART-PolyVal"/>
    <property type="match status" value="1"/>
</dbReference>
<protein>
    <recommendedName>
        <fullName evidence="2">ART-PolyVal-like domain-containing protein</fullName>
    </recommendedName>
</protein>
<sequence length="430" mass="46766">EGQHPRVGKGSPEGGQFGGGGGQAAAEKPTPKAAQPQAAGKQTDSAEFKAWFGDSKVVDGEGKPLAVYHGTPAGGFGEFSHSGVSHTKSPEAKEGYYFHPDPEFAQGYTAEEAHLFPDKPGVKKPASAMLRVYVSIKKPYMHDASRAVDLKTMRKAKRAGHDGIISQSRGDEVPFEVIAFSPNQIKSATGNRGTFDPKNPDIRFKKSPDSGHSPGWKTIGGARAFIGEDGTITAGCPGVKGEDVEELDENRDEREQRQDVAESRGIEGDEITAKQAEHIDEKPKGDVATATNPKTINIKGQQFEVKQESGTWFWRKPGGREWVAGGAELKKFIEQGGEKAKPKPKRKRKRGRRAPDFHPKEWFRTAVDEAAKDYNVPAESIEDAAAFVVENKQEFIRGRERAKQSARKLTGVTAHDIARLENSGFDHASA</sequence>
<gene>
    <name evidence="3" type="ORF">S01H1_11285</name>
</gene>
<organism evidence="3">
    <name type="scientific">marine sediment metagenome</name>
    <dbReference type="NCBI Taxonomy" id="412755"/>
    <lineage>
        <taxon>unclassified sequences</taxon>
        <taxon>metagenomes</taxon>
        <taxon>ecological metagenomes</taxon>
    </lineage>
</organism>
<evidence type="ECO:0000256" key="1">
    <source>
        <dbReference type="SAM" id="MobiDB-lite"/>
    </source>
</evidence>
<dbReference type="InterPro" id="IPR049522">
    <property type="entry name" value="ART-PolyVal_dom"/>
</dbReference>
<feature type="region of interest" description="Disordered" evidence="1">
    <location>
        <begin position="333"/>
        <end position="360"/>
    </location>
</feature>
<feature type="non-terminal residue" evidence="3">
    <location>
        <position position="430"/>
    </location>
</feature>
<name>X0SQK8_9ZZZZ</name>
<feature type="non-terminal residue" evidence="3">
    <location>
        <position position="1"/>
    </location>
</feature>
<reference evidence="3" key="1">
    <citation type="journal article" date="2014" name="Front. Microbiol.">
        <title>High frequency of phylogenetically diverse reductive dehalogenase-homologous genes in deep subseafloor sedimentary metagenomes.</title>
        <authorList>
            <person name="Kawai M."/>
            <person name="Futagami T."/>
            <person name="Toyoda A."/>
            <person name="Takaki Y."/>
            <person name="Nishi S."/>
            <person name="Hori S."/>
            <person name="Arai W."/>
            <person name="Tsubouchi T."/>
            <person name="Morono Y."/>
            <person name="Uchiyama I."/>
            <person name="Ito T."/>
            <person name="Fujiyama A."/>
            <person name="Inagaki F."/>
            <person name="Takami H."/>
        </authorList>
    </citation>
    <scope>NUCLEOTIDE SEQUENCE</scope>
    <source>
        <strain evidence="3">Expedition CK06-06</strain>
    </source>
</reference>
<proteinExistence type="predicted"/>
<evidence type="ECO:0000313" key="3">
    <source>
        <dbReference type="EMBL" id="GAF78167.1"/>
    </source>
</evidence>
<dbReference type="AlphaFoldDB" id="X0SQK8"/>
<dbReference type="EMBL" id="BARS01005753">
    <property type="protein sequence ID" value="GAF78167.1"/>
    <property type="molecule type" value="Genomic_DNA"/>
</dbReference>
<feature type="domain" description="ART-PolyVal-like" evidence="2">
    <location>
        <begin position="59"/>
        <end position="195"/>
    </location>
</feature>
<feature type="compositionally biased region" description="Gly residues" evidence="1">
    <location>
        <begin position="11"/>
        <end position="23"/>
    </location>
</feature>
<accession>X0SQK8</accession>
<comment type="caution">
    <text evidence="3">The sequence shown here is derived from an EMBL/GenBank/DDBJ whole genome shotgun (WGS) entry which is preliminary data.</text>
</comment>
<feature type="compositionally biased region" description="Basic residues" evidence="1">
    <location>
        <begin position="342"/>
        <end position="352"/>
    </location>
</feature>
<feature type="region of interest" description="Disordered" evidence="1">
    <location>
        <begin position="1"/>
        <end position="46"/>
    </location>
</feature>
<feature type="region of interest" description="Disordered" evidence="1">
    <location>
        <begin position="233"/>
        <end position="274"/>
    </location>
</feature>
<feature type="compositionally biased region" description="Low complexity" evidence="1">
    <location>
        <begin position="24"/>
        <end position="42"/>
    </location>
</feature>
<evidence type="ECO:0000259" key="2">
    <source>
        <dbReference type="Pfam" id="PF18760"/>
    </source>
</evidence>
<feature type="compositionally biased region" description="Basic and acidic residues" evidence="1">
    <location>
        <begin position="251"/>
        <end position="274"/>
    </location>
</feature>